<dbReference type="SMART" id="SM00710">
    <property type="entry name" value="PbH1"/>
    <property type="match status" value="5"/>
</dbReference>
<evidence type="ECO:0008006" key="9">
    <source>
        <dbReference type="Google" id="ProtNLM"/>
    </source>
</evidence>
<dbReference type="SUPFAM" id="SSF51126">
    <property type="entry name" value="Pectin lyase-like"/>
    <property type="match status" value="1"/>
</dbReference>
<dbReference type="InterPro" id="IPR012334">
    <property type="entry name" value="Pectin_lyas_fold"/>
</dbReference>
<dbReference type="PANTHER" id="PTHR40088">
    <property type="entry name" value="PECTATE LYASE (EUROFUNG)"/>
    <property type="match status" value="1"/>
</dbReference>
<evidence type="ECO:0000313" key="7">
    <source>
        <dbReference type="EMBL" id="MBP2418493.1"/>
    </source>
</evidence>
<dbReference type="Pfam" id="PF13229">
    <property type="entry name" value="Beta_helix"/>
    <property type="match status" value="1"/>
</dbReference>
<dbReference type="InterPro" id="IPR011050">
    <property type="entry name" value="Pectin_lyase_fold/virulence"/>
</dbReference>
<comment type="caution">
    <text evidence="7">The sequence shown here is derived from an EMBL/GenBank/DDBJ whole genome shotgun (WGS) entry which is preliminary data.</text>
</comment>
<dbReference type="InterPro" id="IPR052052">
    <property type="entry name" value="Polysaccharide_Lyase_9"/>
</dbReference>
<evidence type="ECO:0000259" key="5">
    <source>
        <dbReference type="Pfam" id="PF07602"/>
    </source>
</evidence>
<evidence type="ECO:0000256" key="3">
    <source>
        <dbReference type="ARBA" id="ARBA00022729"/>
    </source>
</evidence>
<feature type="region of interest" description="Disordered" evidence="4">
    <location>
        <begin position="253"/>
        <end position="321"/>
    </location>
</feature>
<proteinExistence type="predicted"/>
<dbReference type="InterPro" id="IPR011459">
    <property type="entry name" value="DUF1565"/>
</dbReference>
<evidence type="ECO:0000256" key="1">
    <source>
        <dbReference type="ARBA" id="ARBA00004613"/>
    </source>
</evidence>
<accession>A0ABS4ZBQ7</accession>
<keyword evidence="2" id="KW-0964">Secreted</keyword>
<protein>
    <recommendedName>
        <fullName evidence="9">Right handed beta helix domain-containing protein</fullName>
    </recommendedName>
</protein>
<dbReference type="InterPro" id="IPR006626">
    <property type="entry name" value="PbH1"/>
</dbReference>
<evidence type="ECO:0000256" key="4">
    <source>
        <dbReference type="SAM" id="MobiDB-lite"/>
    </source>
</evidence>
<dbReference type="Proteomes" id="UP000758168">
    <property type="component" value="Unassembled WGS sequence"/>
</dbReference>
<reference evidence="7 8" key="1">
    <citation type="submission" date="2021-03" db="EMBL/GenBank/DDBJ databases">
        <title>Sequencing the genomes of 1000 actinobacteria strains.</title>
        <authorList>
            <person name="Klenk H.-P."/>
        </authorList>
    </citation>
    <scope>NUCLEOTIDE SEQUENCE [LARGE SCALE GENOMIC DNA]</scope>
    <source>
        <strain evidence="7 8">DSM 12936</strain>
    </source>
</reference>
<name>A0ABS4ZBQ7_9ACTN</name>
<dbReference type="Pfam" id="PF07602">
    <property type="entry name" value="DUF1565"/>
    <property type="match status" value="1"/>
</dbReference>
<organism evidence="7 8">
    <name type="scientific">Microlunatus capsulatus</name>
    <dbReference type="NCBI Taxonomy" id="99117"/>
    <lineage>
        <taxon>Bacteria</taxon>
        <taxon>Bacillati</taxon>
        <taxon>Actinomycetota</taxon>
        <taxon>Actinomycetes</taxon>
        <taxon>Propionibacteriales</taxon>
        <taxon>Propionibacteriaceae</taxon>
        <taxon>Microlunatus</taxon>
    </lineage>
</organism>
<dbReference type="PANTHER" id="PTHR40088:SF2">
    <property type="entry name" value="SECRETED SUGAR HYDROLASE"/>
    <property type="match status" value="1"/>
</dbReference>
<comment type="subcellular location">
    <subcellularLocation>
        <location evidence="1">Secreted</location>
    </subcellularLocation>
</comment>
<evidence type="ECO:0000313" key="8">
    <source>
        <dbReference type="Proteomes" id="UP000758168"/>
    </source>
</evidence>
<dbReference type="RefSeq" id="WP_210058017.1">
    <property type="nucleotide sequence ID" value="NZ_BAAAMH010000024.1"/>
</dbReference>
<dbReference type="Gene3D" id="2.160.20.10">
    <property type="entry name" value="Single-stranded right-handed beta-helix, Pectin lyase-like"/>
    <property type="match status" value="2"/>
</dbReference>
<evidence type="ECO:0000259" key="6">
    <source>
        <dbReference type="Pfam" id="PF13229"/>
    </source>
</evidence>
<sequence>MTIPRPTPDQPAPAGPSAFRRATRIIVSAALTLAAGAAPLLLPGTAAAATNLVVDGFDRSVTSGWGKADAGSAWADMIGGSSTSVSGSEGRVTNILGGRSFRAYQKAVAAEDTEVRAEFTVPAAKDFIYTIEARKQADLSAYLARGRIDSAGKLHIEVLRTQGAALTMLKEMTLETPVVVGQKLTLKLSTTGEAPVIVRGKVFVSGTTEPGWQVTFLDSAAAALKTPGYAGLQAYNGGANAAINLATQAFTVTDTTPEPDPEPSVEPGGSTSPAPGGGTTSPTPGGGTTSPTPGGGTPTIAPPPPPPVKLATRHGADPVGSATYPVPSNALFVSPTAGDDTFPGTQDKPFRTLNKALTKNWSGQTIVLRAGTYHESVLVAPGRAATIQPYPGEKVWFDGTRPVTGFTKSGPGVVAGGWTTEFDHSPTYTKGQPDGTAVGWTWLDPKYPLAANPDMVWIGDEEQTQVGSVAALVPGTFYVDYAADKLYLGSDPGDREVRASDLQVAFSLRAPGTVLRGFGIQRYADSVWQQGVISSYWERMTLDNMTVLDSATGGVGFFKQGSVIKNTTIDGSGQIALHANQADDLVLDNLSITDSNDEHFNPAPSSGGIKITQTRGVTLKNSELLRTYGSQFWTDQSTFNINVFGNEILDGSRYGVVLEISSTATVADNIIAGNAFDGVLVANTDKVHIWNNTLVGNRKAIAFAQDSRRIEQLAVSGHDPRRTQPDLSMPWVIGNSTIGNNVMSAGSTSGALVAYEVYELISNASDLGISTNGNVYSQTALGVPNATAVWARKGSQPYHFIMLDDFRDNTGQERTSINPMLSTPVDGAYRPVSSVASKVGAVAQPLPSEVADRIGKPTGEKYLGAWTRPTA</sequence>
<gene>
    <name evidence="7" type="ORF">JOF54_003415</name>
</gene>
<dbReference type="EMBL" id="JAGIOB010000001">
    <property type="protein sequence ID" value="MBP2418493.1"/>
    <property type="molecule type" value="Genomic_DNA"/>
</dbReference>
<evidence type="ECO:0000256" key="2">
    <source>
        <dbReference type="ARBA" id="ARBA00022525"/>
    </source>
</evidence>
<feature type="compositionally biased region" description="Gly residues" evidence="4">
    <location>
        <begin position="275"/>
        <end position="297"/>
    </location>
</feature>
<keyword evidence="8" id="KW-1185">Reference proteome</keyword>
<feature type="compositionally biased region" description="Low complexity" evidence="4">
    <location>
        <begin position="265"/>
        <end position="274"/>
    </location>
</feature>
<feature type="domain" description="DUF1565" evidence="5">
    <location>
        <begin position="337"/>
        <end position="376"/>
    </location>
</feature>
<dbReference type="InterPro" id="IPR039448">
    <property type="entry name" value="Beta_helix"/>
</dbReference>
<feature type="domain" description="Right handed beta helix" evidence="6">
    <location>
        <begin position="540"/>
        <end position="694"/>
    </location>
</feature>
<keyword evidence="3" id="KW-0732">Signal</keyword>